<evidence type="ECO:0000313" key="5">
    <source>
        <dbReference type="Proteomes" id="UP000279994"/>
    </source>
</evidence>
<dbReference type="Gene3D" id="3.30.1330.120">
    <property type="entry name" value="2-methylcitrate dehydratase PrpD"/>
    <property type="match status" value="1"/>
</dbReference>
<dbReference type="InterPro" id="IPR045337">
    <property type="entry name" value="MmgE_PrpD_C"/>
</dbReference>
<dbReference type="Proteomes" id="UP000279994">
    <property type="component" value="Unassembled WGS sequence"/>
</dbReference>
<organism evidence="4 5">
    <name type="scientific">Nocardioides pocheonensis</name>
    <dbReference type="NCBI Taxonomy" id="661485"/>
    <lineage>
        <taxon>Bacteria</taxon>
        <taxon>Bacillati</taxon>
        <taxon>Actinomycetota</taxon>
        <taxon>Actinomycetes</taxon>
        <taxon>Propionibacteriales</taxon>
        <taxon>Nocardioidaceae</taxon>
        <taxon>Nocardioides</taxon>
    </lineage>
</organism>
<protein>
    <submittedName>
        <fullName evidence="4">MmgE/PrpD family protein</fullName>
    </submittedName>
</protein>
<evidence type="ECO:0000259" key="3">
    <source>
        <dbReference type="Pfam" id="PF19305"/>
    </source>
</evidence>
<name>A0A3N0GJ94_9ACTN</name>
<dbReference type="Pfam" id="PF03972">
    <property type="entry name" value="MmgE_PrpD_N"/>
    <property type="match status" value="1"/>
</dbReference>
<proteinExistence type="inferred from homology"/>
<accession>A0A3N0GJ94</accession>
<comment type="similarity">
    <text evidence="1">Belongs to the PrpD family.</text>
</comment>
<dbReference type="InterPro" id="IPR042183">
    <property type="entry name" value="MmgE/PrpD_sf_1"/>
</dbReference>
<dbReference type="Pfam" id="PF19305">
    <property type="entry name" value="MmgE_PrpD_C"/>
    <property type="match status" value="1"/>
</dbReference>
<evidence type="ECO:0000256" key="1">
    <source>
        <dbReference type="ARBA" id="ARBA00006174"/>
    </source>
</evidence>
<dbReference type="InterPro" id="IPR042188">
    <property type="entry name" value="MmgE/PrpD_sf_2"/>
</dbReference>
<dbReference type="OrthoDB" id="9797528at2"/>
<reference evidence="4 5" key="1">
    <citation type="submission" date="2018-11" db="EMBL/GenBank/DDBJ databases">
        <authorList>
            <person name="Li F."/>
        </authorList>
    </citation>
    <scope>NUCLEOTIDE SEQUENCE [LARGE SCALE GENOMIC DNA]</scope>
    <source>
        <strain evidence="4 5">Gsoil 818</strain>
    </source>
</reference>
<dbReference type="InterPro" id="IPR036148">
    <property type="entry name" value="MmgE/PrpD_sf"/>
</dbReference>
<dbReference type="InterPro" id="IPR045336">
    <property type="entry name" value="MmgE_PrpD_N"/>
</dbReference>
<dbReference type="PANTHER" id="PTHR16943">
    <property type="entry name" value="2-METHYLCITRATE DEHYDRATASE-RELATED"/>
    <property type="match status" value="1"/>
</dbReference>
<evidence type="ECO:0000313" key="4">
    <source>
        <dbReference type="EMBL" id="RNM12188.1"/>
    </source>
</evidence>
<dbReference type="EMBL" id="RJSF01000046">
    <property type="protein sequence ID" value="RNM12188.1"/>
    <property type="molecule type" value="Genomic_DNA"/>
</dbReference>
<dbReference type="Gene3D" id="1.10.4100.10">
    <property type="entry name" value="2-methylcitrate dehydratase PrpD"/>
    <property type="match status" value="1"/>
</dbReference>
<sequence length="471" mass="50928">MSVEFESRTCHIRRHRVGSLTSDIGEFLASVTYDDLPPEVLPMVRDAFTDTVAVIMVGIDQPVAEVVRKTLARPLGAAEARSCLSSERVAAPEAALLAGAIAHSLDYDDQSMSGHPSAVLVPAILAEAEFLGSDGRDVVTAYVAGYEVWCELWRRDRSYHAKGWHPTSVFGAMAAAAAGAVLRGLPADRAAAAVAIAGSYAGGLFSNFGSMMKGYHAGLAARGGLEAARLAAAGMSAGHDAIENPQGFLMAYSTQREPDLTSDSKLGKEWYLPTHKLLIKLHPTCYFLHRSFNGTVAMLAGRDVDPDEVESVEVRMGRGQVTCLVYERPQTRWEAEFSGQFGIAAAVILGKMGVPELADEVVQRPDIQAFFPKVRLVPVDEYDERDPVFSPTESVTLRFKSGEVLESGPIATIPGHASDPLTTEQLWGKFRECTAKTHTDSESRELFDLLQKVDALPSVKVLPTCTSIFQD</sequence>
<dbReference type="GO" id="GO:0016829">
    <property type="term" value="F:lyase activity"/>
    <property type="evidence" value="ECO:0007669"/>
    <property type="project" value="InterPro"/>
</dbReference>
<feature type="domain" description="MmgE/PrpD N-terminal" evidence="2">
    <location>
        <begin position="23"/>
        <end position="260"/>
    </location>
</feature>
<dbReference type="AlphaFoldDB" id="A0A3N0GJ94"/>
<keyword evidence="5" id="KW-1185">Reference proteome</keyword>
<gene>
    <name evidence="4" type="ORF">EFL26_20510</name>
</gene>
<feature type="domain" description="MmgE/PrpD C-terminal" evidence="3">
    <location>
        <begin position="282"/>
        <end position="445"/>
    </location>
</feature>
<dbReference type="SUPFAM" id="SSF103378">
    <property type="entry name" value="2-methylcitrate dehydratase PrpD"/>
    <property type="match status" value="1"/>
</dbReference>
<evidence type="ECO:0000259" key="2">
    <source>
        <dbReference type="Pfam" id="PF03972"/>
    </source>
</evidence>
<dbReference type="PANTHER" id="PTHR16943:SF8">
    <property type="entry name" value="2-METHYLCITRATE DEHYDRATASE"/>
    <property type="match status" value="1"/>
</dbReference>
<dbReference type="InterPro" id="IPR005656">
    <property type="entry name" value="MmgE_PrpD"/>
</dbReference>
<comment type="caution">
    <text evidence="4">The sequence shown here is derived from an EMBL/GenBank/DDBJ whole genome shotgun (WGS) entry which is preliminary data.</text>
</comment>